<feature type="compositionally biased region" description="Acidic residues" evidence="1">
    <location>
        <begin position="103"/>
        <end position="118"/>
    </location>
</feature>
<name>L9WV87_9EURY</name>
<keyword evidence="3" id="KW-1185">Reference proteome</keyword>
<dbReference type="AlphaFoldDB" id="L9WV87"/>
<dbReference type="STRING" id="1227498.C492_17615"/>
<evidence type="ECO:0000256" key="1">
    <source>
        <dbReference type="SAM" id="MobiDB-lite"/>
    </source>
</evidence>
<sequence length="133" mass="13821">MSSDSKRSIGKKGALAATGIALGASAIGTAAAQEDGDVVVFGEDYVPGAGFEVASQADESTKNDVFQTAGLDEEFDDPDDWDLYLITVDVSGSASPPGFLMTEDSDVDSGDTGTMDEDATMRNPELNLVEFTP</sequence>
<evidence type="ECO:0000313" key="2">
    <source>
        <dbReference type="EMBL" id="ELY53370.1"/>
    </source>
</evidence>
<dbReference type="Proteomes" id="UP000011531">
    <property type="component" value="Unassembled WGS sequence"/>
</dbReference>
<dbReference type="EMBL" id="AOIA01000146">
    <property type="protein sequence ID" value="ELY53370.1"/>
    <property type="molecule type" value="Genomic_DNA"/>
</dbReference>
<reference evidence="2 3" key="1">
    <citation type="journal article" date="2014" name="PLoS Genet.">
        <title>Phylogenetically driven sequencing of extremely halophilic archaea reveals strategies for static and dynamic osmo-response.</title>
        <authorList>
            <person name="Becker E.A."/>
            <person name="Seitzer P.M."/>
            <person name="Tritt A."/>
            <person name="Larsen D."/>
            <person name="Krusor M."/>
            <person name="Yao A.I."/>
            <person name="Wu D."/>
            <person name="Madern D."/>
            <person name="Eisen J.A."/>
            <person name="Darling A.E."/>
            <person name="Facciotti M.T."/>
        </authorList>
    </citation>
    <scope>NUCLEOTIDE SEQUENCE [LARGE SCALE GENOMIC DNA]</scope>
    <source>
        <strain evidence="2 3">DSM 18795</strain>
    </source>
</reference>
<accession>L9WV87</accession>
<protein>
    <submittedName>
        <fullName evidence="2">Calcium-binding outer membrane-like protein</fullName>
    </submittedName>
</protein>
<organism evidence="2 3">
    <name type="scientific">Natronococcus jeotgali DSM 18795</name>
    <dbReference type="NCBI Taxonomy" id="1227498"/>
    <lineage>
        <taxon>Archaea</taxon>
        <taxon>Methanobacteriati</taxon>
        <taxon>Methanobacteriota</taxon>
        <taxon>Stenosarchaea group</taxon>
        <taxon>Halobacteria</taxon>
        <taxon>Halobacteriales</taxon>
        <taxon>Natrialbaceae</taxon>
        <taxon>Natronococcus</taxon>
    </lineage>
</organism>
<gene>
    <name evidence="2" type="ORF">C492_17615</name>
</gene>
<proteinExistence type="predicted"/>
<evidence type="ECO:0000313" key="3">
    <source>
        <dbReference type="Proteomes" id="UP000011531"/>
    </source>
</evidence>
<feature type="region of interest" description="Disordered" evidence="1">
    <location>
        <begin position="95"/>
        <end position="120"/>
    </location>
</feature>
<dbReference type="InterPro" id="IPR006311">
    <property type="entry name" value="TAT_signal"/>
</dbReference>
<comment type="caution">
    <text evidence="2">The sequence shown here is derived from an EMBL/GenBank/DDBJ whole genome shotgun (WGS) entry which is preliminary data.</text>
</comment>
<dbReference type="PROSITE" id="PS51318">
    <property type="entry name" value="TAT"/>
    <property type="match status" value="1"/>
</dbReference>